<dbReference type="SMART" id="SM00290">
    <property type="entry name" value="ZnF_UBP"/>
    <property type="match status" value="1"/>
</dbReference>
<dbReference type="SUPFAM" id="SSF57850">
    <property type="entry name" value="RING/U-box"/>
    <property type="match status" value="1"/>
</dbReference>
<dbReference type="PANTHER" id="PTHR47665">
    <property type="entry name" value="HISTONE DEACETYLASE-LIKE PROTEIN"/>
    <property type="match status" value="1"/>
</dbReference>
<protein>
    <recommendedName>
        <fullName evidence="3">UBP-type domain-containing protein</fullName>
    </recommendedName>
</protein>
<evidence type="ECO:0000313" key="4">
    <source>
        <dbReference type="EMBL" id="CAK9254899.1"/>
    </source>
</evidence>
<accession>A0ABP0VKF3</accession>
<reference evidence="4 5" key="1">
    <citation type="submission" date="2024-02" db="EMBL/GenBank/DDBJ databases">
        <authorList>
            <consortium name="ELIXIR-Norway"/>
            <consortium name="Elixir Norway"/>
        </authorList>
    </citation>
    <scope>NUCLEOTIDE SEQUENCE [LARGE SCALE GENOMIC DNA]</scope>
</reference>
<dbReference type="Gene3D" id="3.30.40.10">
    <property type="entry name" value="Zinc/RING finger domain, C3HC4 (zinc finger)"/>
    <property type="match status" value="1"/>
</dbReference>
<dbReference type="PANTHER" id="PTHR47665:SF1">
    <property type="entry name" value="HISTONE DEACETYLASE-LIKE PROTEIN"/>
    <property type="match status" value="1"/>
</dbReference>
<dbReference type="Proteomes" id="UP001497444">
    <property type="component" value="Chromosome 1"/>
</dbReference>
<dbReference type="InterPro" id="IPR013083">
    <property type="entry name" value="Znf_RING/FYVE/PHD"/>
</dbReference>
<keyword evidence="1" id="KW-0862">Zinc</keyword>
<feature type="domain" description="UBP-type" evidence="3">
    <location>
        <begin position="34"/>
        <end position="135"/>
    </location>
</feature>
<dbReference type="Pfam" id="PF02148">
    <property type="entry name" value="zf-UBP"/>
    <property type="match status" value="1"/>
</dbReference>
<evidence type="ECO:0000259" key="3">
    <source>
        <dbReference type="PROSITE" id="PS50271"/>
    </source>
</evidence>
<evidence type="ECO:0000256" key="1">
    <source>
        <dbReference type="PROSITE-ProRule" id="PRU00502"/>
    </source>
</evidence>
<feature type="region of interest" description="Disordered" evidence="2">
    <location>
        <begin position="1"/>
        <end position="25"/>
    </location>
</feature>
<dbReference type="InterPro" id="IPR001607">
    <property type="entry name" value="Znf_UBP"/>
</dbReference>
<dbReference type="EMBL" id="OZ020096">
    <property type="protein sequence ID" value="CAK9254899.1"/>
    <property type="molecule type" value="Genomic_DNA"/>
</dbReference>
<keyword evidence="1" id="KW-0479">Metal-binding</keyword>
<sequence length="157" mass="17358">MAASSGEHHQPVKEQEEGGVQEHEDEAGWVKAHTDCAHLNKVTSGLENLARFDAPCSKCEDPKENWLCLTCHEVDCGRFVNGHMLAHSAEADHPLAIGFRDLSVWCFACEHYLDAQVIPQLRPVFDALHLMKFGVPAPPRAEPKSGERQVIVVQTPA</sequence>
<organism evidence="4 5">
    <name type="scientific">Sphagnum jensenii</name>
    <dbReference type="NCBI Taxonomy" id="128206"/>
    <lineage>
        <taxon>Eukaryota</taxon>
        <taxon>Viridiplantae</taxon>
        <taxon>Streptophyta</taxon>
        <taxon>Embryophyta</taxon>
        <taxon>Bryophyta</taxon>
        <taxon>Sphagnophytina</taxon>
        <taxon>Sphagnopsida</taxon>
        <taxon>Sphagnales</taxon>
        <taxon>Sphagnaceae</taxon>
        <taxon>Sphagnum</taxon>
    </lineage>
</organism>
<proteinExistence type="predicted"/>
<gene>
    <name evidence="4" type="ORF">CSSPJE1EN1_LOCUS377</name>
</gene>
<evidence type="ECO:0000256" key="2">
    <source>
        <dbReference type="SAM" id="MobiDB-lite"/>
    </source>
</evidence>
<keyword evidence="5" id="KW-1185">Reference proteome</keyword>
<name>A0ABP0VKF3_9BRYO</name>
<evidence type="ECO:0000313" key="5">
    <source>
        <dbReference type="Proteomes" id="UP001497444"/>
    </source>
</evidence>
<dbReference type="PROSITE" id="PS50271">
    <property type="entry name" value="ZF_UBP"/>
    <property type="match status" value="1"/>
</dbReference>
<keyword evidence="1" id="KW-0863">Zinc-finger</keyword>